<name>A0A814GLC0_9BILA</name>
<keyword evidence="2" id="KW-1185">Reference proteome</keyword>
<comment type="caution">
    <text evidence="1">The sequence shown here is derived from an EMBL/GenBank/DDBJ whole genome shotgun (WGS) entry which is preliminary data.</text>
</comment>
<organism evidence="1 2">
    <name type="scientific">Brachionus calyciflorus</name>
    <dbReference type="NCBI Taxonomy" id="104777"/>
    <lineage>
        <taxon>Eukaryota</taxon>
        <taxon>Metazoa</taxon>
        <taxon>Spiralia</taxon>
        <taxon>Gnathifera</taxon>
        <taxon>Rotifera</taxon>
        <taxon>Eurotatoria</taxon>
        <taxon>Monogononta</taxon>
        <taxon>Pseudotrocha</taxon>
        <taxon>Ploima</taxon>
        <taxon>Brachionidae</taxon>
        <taxon>Brachionus</taxon>
    </lineage>
</organism>
<protein>
    <submittedName>
        <fullName evidence="1">Uncharacterized protein</fullName>
    </submittedName>
</protein>
<dbReference type="OrthoDB" id="10044445at2759"/>
<proteinExistence type="predicted"/>
<dbReference type="AlphaFoldDB" id="A0A814GLC0"/>
<evidence type="ECO:0000313" key="1">
    <source>
        <dbReference type="EMBL" id="CAF0997812.1"/>
    </source>
</evidence>
<gene>
    <name evidence="1" type="ORF">OXX778_LOCUS16248</name>
</gene>
<reference evidence="1" key="1">
    <citation type="submission" date="2021-02" db="EMBL/GenBank/DDBJ databases">
        <authorList>
            <person name="Nowell W R."/>
        </authorList>
    </citation>
    <scope>NUCLEOTIDE SEQUENCE</scope>
    <source>
        <strain evidence="1">Ploen Becks lab</strain>
    </source>
</reference>
<evidence type="ECO:0000313" key="2">
    <source>
        <dbReference type="Proteomes" id="UP000663879"/>
    </source>
</evidence>
<dbReference type="EMBL" id="CAJNOC010003786">
    <property type="protein sequence ID" value="CAF0997812.1"/>
    <property type="molecule type" value="Genomic_DNA"/>
</dbReference>
<dbReference type="Proteomes" id="UP000663879">
    <property type="component" value="Unassembled WGS sequence"/>
</dbReference>
<accession>A0A814GLC0</accession>
<sequence>MGSEFSEDSINVSGNSNSPIDLDVNTDAYINENLDFNINGQYEVSNDVEDSFVNNENYQQLIDAYHRMFNKYYSKYLIAKNVSKEIWMSINEKVYYIPILENLKSILKNKVIKNEFFKKKASSNNCISSFYDSKRYDERKFFSSFSDTIQKKRFIDECEACNPIGDNRKKYKMTGVYFKIGNLGNRFQSVNQLTFLVMLFKSQFLKNYRYASILKRLHQDLRFFETDGIIVKWNGELFKNFGIDFFYLR</sequence>